<dbReference type="Proteomes" id="UP000235828">
    <property type="component" value="Chromosome A"/>
</dbReference>
<dbReference type="EC" id="4.2.1.2" evidence="5"/>
<feature type="binding site" evidence="5">
    <location>
        <begin position="99"/>
        <end position="101"/>
    </location>
    <ligand>
        <name>substrate</name>
    </ligand>
</feature>
<dbReference type="UniPathway" id="UPA00223">
    <property type="reaction ID" value="UER01007"/>
</dbReference>
<feature type="domain" description="Fumarate lyase N-terminal" evidence="6">
    <location>
        <begin position="13"/>
        <end position="337"/>
    </location>
</feature>
<feature type="binding site" evidence="5">
    <location>
        <position position="182"/>
    </location>
    <ligand>
        <name>substrate</name>
    </ligand>
</feature>
<dbReference type="AlphaFoldDB" id="A0A2N8ZG75"/>
<comment type="similarity">
    <text evidence="1 5">Belongs to the class-II fumarase/aspartase family. Fumarase subfamily.</text>
</comment>
<dbReference type="FunFam" id="1.20.200.10:FF:000001">
    <property type="entry name" value="Fumarate hydratase, mitochondrial"/>
    <property type="match status" value="1"/>
</dbReference>
<dbReference type="KEGG" id="vta:A2889"/>
<dbReference type="Gene3D" id="1.10.275.10">
    <property type="entry name" value="Fumarase/aspartase (N-terminal domain)"/>
    <property type="match status" value="1"/>
</dbReference>
<feature type="binding site" evidence="5">
    <location>
        <begin position="134"/>
        <end position="136"/>
    </location>
    <ligand>
        <name>substrate</name>
    </ligand>
</feature>
<feature type="active site" description="Proton donor/acceptor" evidence="5">
    <location>
        <position position="183"/>
    </location>
</feature>
<dbReference type="CDD" id="cd01362">
    <property type="entry name" value="Fumarase_classII"/>
    <property type="match status" value="1"/>
</dbReference>
<dbReference type="PRINTS" id="PR00149">
    <property type="entry name" value="FUMRATELYASE"/>
</dbReference>
<dbReference type="InterPro" id="IPR024083">
    <property type="entry name" value="Fumarase/histidase_N"/>
</dbReference>
<dbReference type="HAMAP" id="MF_00743">
    <property type="entry name" value="FumaraseC"/>
    <property type="match status" value="1"/>
</dbReference>
<dbReference type="FunFam" id="1.10.275.10:FF:000001">
    <property type="entry name" value="Fumarate hydratase, mitochondrial"/>
    <property type="match status" value="1"/>
</dbReference>
<reference evidence="8 9" key="1">
    <citation type="submission" date="2017-10" db="EMBL/GenBank/DDBJ databases">
        <authorList>
            <person name="Banno H."/>
            <person name="Chua N.-H."/>
        </authorList>
    </citation>
    <scope>NUCLEOTIDE SEQUENCE [LARGE SCALE GENOMIC DNA]</scope>
    <source>
        <strain evidence="8">Vibrio tapetis CECT4600</strain>
    </source>
</reference>
<comment type="subcellular location">
    <subcellularLocation>
        <location evidence="5">Cytoplasm</location>
    </subcellularLocation>
</comment>
<dbReference type="Pfam" id="PF10415">
    <property type="entry name" value="FumaraseC_C"/>
    <property type="match status" value="1"/>
</dbReference>
<evidence type="ECO:0000256" key="3">
    <source>
        <dbReference type="ARBA" id="ARBA00022532"/>
    </source>
</evidence>
<evidence type="ECO:0000256" key="2">
    <source>
        <dbReference type="ARBA" id="ARBA00022490"/>
    </source>
</evidence>
<evidence type="ECO:0000313" key="8">
    <source>
        <dbReference type="EMBL" id="SON50855.1"/>
    </source>
</evidence>
<keyword evidence="2 5" id="KW-0963">Cytoplasm</keyword>
<dbReference type="InterPro" id="IPR022761">
    <property type="entry name" value="Fumarate_lyase_N"/>
</dbReference>
<dbReference type="InterPro" id="IPR020557">
    <property type="entry name" value="Fumarate_lyase_CS"/>
</dbReference>
<accession>A0A2N8ZG75</accession>
<dbReference type="OrthoDB" id="9802809at2"/>
<dbReference type="FunFam" id="1.10.40.30:FF:000002">
    <property type="entry name" value="Fumarate hydratase class II"/>
    <property type="match status" value="1"/>
</dbReference>
<dbReference type="GO" id="GO:0006099">
    <property type="term" value="P:tricarboxylic acid cycle"/>
    <property type="evidence" value="ECO:0007669"/>
    <property type="project" value="UniProtKB-UniRule"/>
</dbReference>
<feature type="active site" evidence="5">
    <location>
        <position position="313"/>
    </location>
</feature>
<evidence type="ECO:0000259" key="6">
    <source>
        <dbReference type="Pfam" id="PF00206"/>
    </source>
</evidence>
<dbReference type="GO" id="GO:0006106">
    <property type="term" value="P:fumarate metabolic process"/>
    <property type="evidence" value="ECO:0007669"/>
    <property type="project" value="InterPro"/>
</dbReference>
<evidence type="ECO:0000313" key="9">
    <source>
        <dbReference type="Proteomes" id="UP000235828"/>
    </source>
</evidence>
<feature type="binding site" evidence="5">
    <location>
        <begin position="319"/>
        <end position="321"/>
    </location>
    <ligand>
        <name>substrate</name>
    </ligand>
</feature>
<protein>
    <recommendedName>
        <fullName evidence="5">Fumarate hydratase class II</fullName>
        <shortName evidence="5">Fumarase C</shortName>
        <ecNumber evidence="5">4.2.1.2</ecNumber>
    </recommendedName>
    <alternativeName>
        <fullName evidence="5">Aerobic fumarase</fullName>
    </alternativeName>
    <alternativeName>
        <fullName evidence="5">Iron-independent fumarase</fullName>
    </alternativeName>
</protein>
<comment type="function">
    <text evidence="5">Involved in the TCA cycle. Catalyzes the stereospecific interconversion of fumarate to L-malate.</text>
</comment>
<evidence type="ECO:0000256" key="4">
    <source>
        <dbReference type="ARBA" id="ARBA00023239"/>
    </source>
</evidence>
<dbReference type="GO" id="GO:0004333">
    <property type="term" value="F:fumarate hydratase activity"/>
    <property type="evidence" value="ECO:0007669"/>
    <property type="project" value="UniProtKB-UniRule"/>
</dbReference>
<feature type="binding site" evidence="5">
    <location>
        <position position="314"/>
    </location>
    <ligand>
        <name>substrate</name>
    </ligand>
</feature>
<sequence length="461" mass="49325">MKQKFRLEKDSMGDVHVPKNALYQAQTQRAIDNFSFSSHTMPISFIKALAYIKQAAASTNAELGLLEGDIAEAIFDASQEIIDGNHLEHFPIDVFQTGSGTSSNMNINEVIATLASVQLGGEVNPNDHVNMGQSSNDVVPTAIQLSVVMTAESSLLPALDHLSQVLEEKKSSLSDVVKTGRTHLMDAMPITFSQELGGWQYQIEHAKRGIEHSLHSVRALAQGGTAVGTGINADPRFANKFADNLSQVTKLRLSASDNFFFNLSSQDSIVALSGQLKTAAVAIMKISNDLRWMNSGPLAGLGEIELQPLQPGSSIMPGKVNPVIPEAAAMAAAQVIGNDMTITIAGQSGNFQLNVMLPVIAHNILESIELLSNSSTALADKAIATFKVKQDNLNLALSKNPILVTALNPVIGYLKAAEIAKKAYKEGRPVLDVAIEETTLSREELSHLLDPTKLTLGGIAD</sequence>
<comment type="caution">
    <text evidence="5">Lacks conserved residue(s) required for the propagation of feature annotation.</text>
</comment>
<dbReference type="PANTHER" id="PTHR11444">
    <property type="entry name" value="ASPARTATEAMMONIA/ARGININOSUCCINATE/ADENYLOSUCCINATE LYASE"/>
    <property type="match status" value="1"/>
</dbReference>
<evidence type="ECO:0000256" key="1">
    <source>
        <dbReference type="ARBA" id="ARBA00009084"/>
    </source>
</evidence>
<evidence type="ECO:0000256" key="5">
    <source>
        <dbReference type="HAMAP-Rule" id="MF_00743"/>
    </source>
</evidence>
<feature type="site" description="Important for catalytic activity" evidence="5">
    <location>
        <position position="326"/>
    </location>
</feature>
<dbReference type="RefSeq" id="WP_102523274.1">
    <property type="nucleotide sequence ID" value="NZ_LT960611.1"/>
</dbReference>
<evidence type="ECO:0000259" key="7">
    <source>
        <dbReference type="Pfam" id="PF10415"/>
    </source>
</evidence>
<keyword evidence="3 5" id="KW-0816">Tricarboxylic acid cycle</keyword>
<comment type="miscellaneous">
    <text evidence="5">There are 2 substrate-binding sites: the catalytic A site, and the non-catalytic B site that may play a role in the transfer of substrate or product between the active site and the solvent. Alternatively, the B site may bind allosteric effectors.</text>
</comment>
<organism evidence="8 9">
    <name type="scientific">Vibrio tapetis subsp. tapetis</name>
    <dbReference type="NCBI Taxonomy" id="1671868"/>
    <lineage>
        <taxon>Bacteria</taxon>
        <taxon>Pseudomonadati</taxon>
        <taxon>Pseudomonadota</taxon>
        <taxon>Gammaproteobacteria</taxon>
        <taxon>Vibrionales</taxon>
        <taxon>Vibrionaceae</taxon>
        <taxon>Vibrio</taxon>
    </lineage>
</organism>
<dbReference type="PANTHER" id="PTHR11444:SF22">
    <property type="entry name" value="FUMARATE HYDRATASE CLASS II"/>
    <property type="match status" value="1"/>
</dbReference>
<dbReference type="InterPro" id="IPR000362">
    <property type="entry name" value="Fumarate_lyase_fam"/>
</dbReference>
<dbReference type="SUPFAM" id="SSF48557">
    <property type="entry name" value="L-aspartase-like"/>
    <property type="match status" value="1"/>
</dbReference>
<dbReference type="Gene3D" id="1.10.40.30">
    <property type="entry name" value="Fumarase/aspartase (C-terminal domain)"/>
    <property type="match status" value="1"/>
</dbReference>
<dbReference type="InterPro" id="IPR008948">
    <property type="entry name" value="L-Aspartase-like"/>
</dbReference>
<gene>
    <name evidence="5 8" type="primary">fumC</name>
    <name evidence="8" type="ORF">VTAP4600_A2889</name>
</gene>
<dbReference type="InterPro" id="IPR018951">
    <property type="entry name" value="Fumarase_C_C"/>
</dbReference>
<name>A0A2N8ZG75_9VIBR</name>
<dbReference type="PRINTS" id="PR00145">
    <property type="entry name" value="ARGSUCLYASE"/>
</dbReference>
<dbReference type="InterPro" id="IPR005677">
    <property type="entry name" value="Fum_hydII"/>
</dbReference>
<comment type="pathway">
    <text evidence="5">Carbohydrate metabolism; tricarboxylic acid cycle; (S)-malate from fumarate: step 1/1.</text>
</comment>
<comment type="catalytic activity">
    <reaction evidence="5">
        <text>(S)-malate = fumarate + H2O</text>
        <dbReference type="Rhea" id="RHEA:12460"/>
        <dbReference type="ChEBI" id="CHEBI:15377"/>
        <dbReference type="ChEBI" id="CHEBI:15589"/>
        <dbReference type="ChEBI" id="CHEBI:29806"/>
        <dbReference type="EC" id="4.2.1.2"/>
    </reaction>
</comment>
<keyword evidence="9" id="KW-1185">Reference proteome</keyword>
<dbReference type="EMBL" id="LT960611">
    <property type="protein sequence ID" value="SON50855.1"/>
    <property type="molecule type" value="Genomic_DNA"/>
</dbReference>
<dbReference type="Pfam" id="PF00206">
    <property type="entry name" value="Lyase_1"/>
    <property type="match status" value="1"/>
</dbReference>
<comment type="subunit">
    <text evidence="5">Homotetramer.</text>
</comment>
<keyword evidence="4 5" id="KW-0456">Lyase</keyword>
<proteinExistence type="inferred from homology"/>
<dbReference type="PROSITE" id="PS00163">
    <property type="entry name" value="FUMARATE_LYASES"/>
    <property type="match status" value="1"/>
</dbReference>
<dbReference type="Gene3D" id="1.20.200.10">
    <property type="entry name" value="Fumarase/aspartase (Central domain)"/>
    <property type="match status" value="1"/>
</dbReference>
<dbReference type="GO" id="GO:0005737">
    <property type="term" value="C:cytoplasm"/>
    <property type="evidence" value="ECO:0007669"/>
    <property type="project" value="UniProtKB-SubCell"/>
</dbReference>
<feature type="domain" description="Fumarase C C-terminal" evidence="7">
    <location>
        <begin position="403"/>
        <end position="455"/>
    </location>
</feature>